<feature type="transmembrane region" description="Helical" evidence="1">
    <location>
        <begin position="29"/>
        <end position="48"/>
    </location>
</feature>
<keyword evidence="1" id="KW-1133">Transmembrane helix</keyword>
<reference evidence="2 3" key="1">
    <citation type="submission" date="2016-11" db="EMBL/GenBank/DDBJ databases">
        <title>Whole Genome Sequence of Listeria newyorkensis.</title>
        <authorList>
            <person name="Frink S."/>
            <person name="Morales C."/>
            <person name="Kiang D."/>
        </authorList>
    </citation>
    <scope>NUCLEOTIDE SEQUENCE [LARGE SCALE GENOMIC DNA]</scope>
    <source>
        <strain evidence="2 3">F1604011-044</strain>
    </source>
</reference>
<name>A0ABX4XN96_9LIST</name>
<sequence>MLVRIVSLSFAILSMLAWMPNIVFQMASLWFLMSIPFAVIGFCFAMAVKSKGLIIANVVMFFSIPIVIYGMYILEWIESI</sequence>
<feature type="transmembrane region" description="Helical" evidence="1">
    <location>
        <begin position="6"/>
        <end position="24"/>
    </location>
</feature>
<keyword evidence="3" id="KW-1185">Reference proteome</keyword>
<evidence type="ECO:0000313" key="3">
    <source>
        <dbReference type="Proteomes" id="UP000236500"/>
    </source>
</evidence>
<evidence type="ECO:0000256" key="1">
    <source>
        <dbReference type="SAM" id="Phobius"/>
    </source>
</evidence>
<keyword evidence="1" id="KW-0812">Transmembrane</keyword>
<gene>
    <name evidence="2" type="ORF">BMT55_06505</name>
</gene>
<protein>
    <submittedName>
        <fullName evidence="2">Uncharacterized protein</fullName>
    </submittedName>
</protein>
<accession>A0ABX4XN96</accession>
<keyword evidence="1" id="KW-0472">Membrane</keyword>
<feature type="transmembrane region" description="Helical" evidence="1">
    <location>
        <begin position="54"/>
        <end position="74"/>
    </location>
</feature>
<dbReference type="EMBL" id="MPDH01000005">
    <property type="protein sequence ID" value="PNP93074.1"/>
    <property type="molecule type" value="Genomic_DNA"/>
</dbReference>
<organism evidence="2 3">
    <name type="scientific">Listeria newyorkensis</name>
    <dbReference type="NCBI Taxonomy" id="1497681"/>
    <lineage>
        <taxon>Bacteria</taxon>
        <taxon>Bacillati</taxon>
        <taxon>Bacillota</taxon>
        <taxon>Bacilli</taxon>
        <taxon>Bacillales</taxon>
        <taxon>Listeriaceae</taxon>
        <taxon>Listeria</taxon>
    </lineage>
</organism>
<evidence type="ECO:0000313" key="2">
    <source>
        <dbReference type="EMBL" id="PNP93074.1"/>
    </source>
</evidence>
<comment type="caution">
    <text evidence="2">The sequence shown here is derived from an EMBL/GenBank/DDBJ whole genome shotgun (WGS) entry which is preliminary data.</text>
</comment>
<dbReference type="Proteomes" id="UP000236500">
    <property type="component" value="Unassembled WGS sequence"/>
</dbReference>
<proteinExistence type="predicted"/>